<evidence type="ECO:0000313" key="4">
    <source>
        <dbReference type="Proteomes" id="UP000627715"/>
    </source>
</evidence>
<keyword evidence="4" id="KW-1185">Reference proteome</keyword>
<dbReference type="InterPro" id="IPR002347">
    <property type="entry name" value="SDR_fam"/>
</dbReference>
<reference evidence="3" key="2">
    <citation type="submission" date="2020-09" db="EMBL/GenBank/DDBJ databases">
        <authorList>
            <person name="Sun Q."/>
            <person name="Zhou Y."/>
        </authorList>
    </citation>
    <scope>NUCLEOTIDE SEQUENCE</scope>
    <source>
        <strain evidence="3">CGMCC 1.15425</strain>
    </source>
</reference>
<comment type="similarity">
    <text evidence="1">Belongs to the short-chain dehydrogenases/reductases (SDR) family.</text>
</comment>
<dbReference type="AlphaFoldDB" id="A0A916QJ12"/>
<reference evidence="3" key="1">
    <citation type="journal article" date="2014" name="Int. J. Syst. Evol. Microbiol.">
        <title>Complete genome sequence of Corynebacterium casei LMG S-19264T (=DSM 44701T), isolated from a smear-ripened cheese.</title>
        <authorList>
            <consortium name="US DOE Joint Genome Institute (JGI-PGF)"/>
            <person name="Walter F."/>
            <person name="Albersmeier A."/>
            <person name="Kalinowski J."/>
            <person name="Ruckert C."/>
        </authorList>
    </citation>
    <scope>NUCLEOTIDE SEQUENCE</scope>
    <source>
        <strain evidence="3">CGMCC 1.15425</strain>
    </source>
</reference>
<evidence type="ECO:0000256" key="1">
    <source>
        <dbReference type="ARBA" id="ARBA00006484"/>
    </source>
</evidence>
<organism evidence="3 4">
    <name type="scientific">Pseudohongiella nitratireducens</name>
    <dbReference type="NCBI Taxonomy" id="1768907"/>
    <lineage>
        <taxon>Bacteria</taxon>
        <taxon>Pseudomonadati</taxon>
        <taxon>Pseudomonadota</taxon>
        <taxon>Gammaproteobacteria</taxon>
        <taxon>Pseudomonadales</taxon>
        <taxon>Pseudohongiellaceae</taxon>
        <taxon>Pseudohongiella</taxon>
    </lineage>
</organism>
<proteinExistence type="inferred from homology"/>
<evidence type="ECO:0000256" key="2">
    <source>
        <dbReference type="ARBA" id="ARBA00023002"/>
    </source>
</evidence>
<dbReference type="SUPFAM" id="SSF51735">
    <property type="entry name" value="NAD(P)-binding Rossmann-fold domains"/>
    <property type="match status" value="1"/>
</dbReference>
<keyword evidence="2" id="KW-0560">Oxidoreductase</keyword>
<dbReference type="Proteomes" id="UP000627715">
    <property type="component" value="Unassembled WGS sequence"/>
</dbReference>
<dbReference type="GO" id="GO:0016491">
    <property type="term" value="F:oxidoreductase activity"/>
    <property type="evidence" value="ECO:0007669"/>
    <property type="project" value="UniProtKB-KW"/>
</dbReference>
<sequence>MSQPSTSHRPNIIIIGATSAMAEQCARIWVSRQACNLLLIGRNTEALSSIKADLQVRSPESVIDVQMSAMEYAEEIQALTEQALTDRQPDTVLIAHGTLPDQQQCQDDIKQAEQAVRINGLSPVLLAEAFIKQMLENNKGTLAVIGSVAGDRGRKSNYVYGAAKGLVTRYLEGLQHRLAGSHVSVVIIKPGPTDTPMTAHLKAAGQKMATSQAVAADIVSAIDHKKPVCYTPGKWALIMLVIRNLPRFIFNKMDI</sequence>
<dbReference type="PANTHER" id="PTHR44196">
    <property type="entry name" value="DEHYDROGENASE/REDUCTASE SDR FAMILY MEMBER 7B"/>
    <property type="match status" value="1"/>
</dbReference>
<gene>
    <name evidence="3" type="ORF">GCM10011403_17430</name>
</gene>
<protein>
    <submittedName>
        <fullName evidence="3">Short-chain dehydrogenase</fullName>
    </submittedName>
</protein>
<dbReference type="OrthoDB" id="335726at2"/>
<dbReference type="EMBL" id="BMIY01000007">
    <property type="protein sequence ID" value="GFZ75693.1"/>
    <property type="molecule type" value="Genomic_DNA"/>
</dbReference>
<dbReference type="Pfam" id="PF00106">
    <property type="entry name" value="adh_short"/>
    <property type="match status" value="1"/>
</dbReference>
<accession>A0A916QJ12</accession>
<comment type="caution">
    <text evidence="3">The sequence shown here is derived from an EMBL/GenBank/DDBJ whole genome shotgun (WGS) entry which is preliminary data.</text>
</comment>
<dbReference type="InterPro" id="IPR036291">
    <property type="entry name" value="NAD(P)-bd_dom_sf"/>
</dbReference>
<dbReference type="GO" id="GO:0016020">
    <property type="term" value="C:membrane"/>
    <property type="evidence" value="ECO:0007669"/>
    <property type="project" value="TreeGrafter"/>
</dbReference>
<dbReference type="PRINTS" id="PR00081">
    <property type="entry name" value="GDHRDH"/>
</dbReference>
<dbReference type="PANTHER" id="PTHR44196:SF3">
    <property type="entry name" value="SHORT CHAIN DEHYDROGENASE FAMILY PROTEIN"/>
    <property type="match status" value="1"/>
</dbReference>
<dbReference type="RefSeq" id="WP_068810807.1">
    <property type="nucleotide sequence ID" value="NZ_BMIY01000007.1"/>
</dbReference>
<evidence type="ECO:0000313" key="3">
    <source>
        <dbReference type="EMBL" id="GFZ75693.1"/>
    </source>
</evidence>
<name>A0A916QJ12_9GAMM</name>
<dbReference type="Gene3D" id="3.40.50.720">
    <property type="entry name" value="NAD(P)-binding Rossmann-like Domain"/>
    <property type="match status" value="1"/>
</dbReference>